<dbReference type="SUPFAM" id="SSF46894">
    <property type="entry name" value="C-terminal effector domain of the bipartite response regulators"/>
    <property type="match status" value="1"/>
</dbReference>
<evidence type="ECO:0000259" key="6">
    <source>
        <dbReference type="PROSITE" id="PS50043"/>
    </source>
</evidence>
<dbReference type="CDD" id="cd17535">
    <property type="entry name" value="REC_NarL-like"/>
    <property type="match status" value="1"/>
</dbReference>
<dbReference type="InterPro" id="IPR058245">
    <property type="entry name" value="NreC/VraR/RcsB-like_REC"/>
</dbReference>
<keyword evidence="4" id="KW-0804">Transcription</keyword>
<protein>
    <submittedName>
        <fullName evidence="8">Response regulator transcription factor</fullName>
    </submittedName>
</protein>
<dbReference type="PROSITE" id="PS50110">
    <property type="entry name" value="RESPONSE_REGULATORY"/>
    <property type="match status" value="1"/>
</dbReference>
<proteinExistence type="predicted"/>
<organism evidence="8 9">
    <name type="scientific">Saccharopolyspora erythraea</name>
    <name type="common">Streptomyces erythraeus</name>
    <dbReference type="NCBI Taxonomy" id="1836"/>
    <lineage>
        <taxon>Bacteria</taxon>
        <taxon>Bacillati</taxon>
        <taxon>Actinomycetota</taxon>
        <taxon>Actinomycetes</taxon>
        <taxon>Pseudonocardiales</taxon>
        <taxon>Pseudonocardiaceae</taxon>
        <taxon>Saccharopolyspora</taxon>
    </lineage>
</organism>
<name>A0ABN1CSN3_SACER</name>
<dbReference type="SUPFAM" id="SSF52172">
    <property type="entry name" value="CheY-like"/>
    <property type="match status" value="1"/>
</dbReference>
<evidence type="ECO:0000256" key="4">
    <source>
        <dbReference type="ARBA" id="ARBA00023163"/>
    </source>
</evidence>
<reference evidence="8 9" key="1">
    <citation type="journal article" date="2019" name="Int. J. Syst. Evol. Microbiol.">
        <title>The Global Catalogue of Microorganisms (GCM) 10K type strain sequencing project: providing services to taxonomists for standard genome sequencing and annotation.</title>
        <authorList>
            <consortium name="The Broad Institute Genomics Platform"/>
            <consortium name="The Broad Institute Genome Sequencing Center for Infectious Disease"/>
            <person name="Wu L."/>
            <person name="Ma J."/>
        </authorList>
    </citation>
    <scope>NUCLEOTIDE SEQUENCE [LARGE SCALE GENOMIC DNA]</scope>
    <source>
        <strain evidence="8 9">JCM 10303</strain>
    </source>
</reference>
<gene>
    <name evidence="8" type="ORF">GCM10009533_25610</name>
</gene>
<dbReference type="InterPro" id="IPR011006">
    <property type="entry name" value="CheY-like_superfamily"/>
</dbReference>
<dbReference type="Pfam" id="PF00196">
    <property type="entry name" value="GerE"/>
    <property type="match status" value="1"/>
</dbReference>
<evidence type="ECO:0000259" key="7">
    <source>
        <dbReference type="PROSITE" id="PS50110"/>
    </source>
</evidence>
<evidence type="ECO:0000256" key="3">
    <source>
        <dbReference type="ARBA" id="ARBA00023125"/>
    </source>
</evidence>
<dbReference type="PRINTS" id="PR00038">
    <property type="entry name" value="HTHLUXR"/>
</dbReference>
<dbReference type="SMART" id="SM00421">
    <property type="entry name" value="HTH_LUXR"/>
    <property type="match status" value="1"/>
</dbReference>
<keyword evidence="2" id="KW-0805">Transcription regulation</keyword>
<dbReference type="Gene3D" id="3.40.50.2300">
    <property type="match status" value="1"/>
</dbReference>
<dbReference type="Proteomes" id="UP001500729">
    <property type="component" value="Unassembled WGS sequence"/>
</dbReference>
<keyword evidence="1 5" id="KW-0597">Phosphoprotein</keyword>
<evidence type="ECO:0000256" key="1">
    <source>
        <dbReference type="ARBA" id="ARBA00022553"/>
    </source>
</evidence>
<dbReference type="CDD" id="cd06170">
    <property type="entry name" value="LuxR_C_like"/>
    <property type="match status" value="1"/>
</dbReference>
<evidence type="ECO:0000256" key="5">
    <source>
        <dbReference type="PROSITE-ProRule" id="PRU00169"/>
    </source>
</evidence>
<sequence length="233" mass="24852">MTEVRGETAGAAQRPIRLVLADDEVMLRRGLRVLLEQGGRIRVVAEAGNGEELLAAVRGHRPDVVLVDVQMPSKDGLSALRDLRAMAAPPIAAVLTTFDLDDYVAEALRLGANGFLLKDADPAVLVRAVIDLAAGGAVLDPRITARLLPRFRNLGDSADEVRLVRTLSARERQVLFLLADGRSNADIGDRLGLTEATVKSYVSTVLGKLGAENRVQAALIAQRVSGCGDGESW</sequence>
<dbReference type="RefSeq" id="WP_009942385.1">
    <property type="nucleotide sequence ID" value="NZ_BAAAGS010000014.1"/>
</dbReference>
<dbReference type="InterPro" id="IPR016032">
    <property type="entry name" value="Sig_transdc_resp-reg_C-effctor"/>
</dbReference>
<dbReference type="InterPro" id="IPR001789">
    <property type="entry name" value="Sig_transdc_resp-reg_receiver"/>
</dbReference>
<feature type="domain" description="Response regulatory" evidence="7">
    <location>
        <begin position="17"/>
        <end position="133"/>
    </location>
</feature>
<evidence type="ECO:0000256" key="2">
    <source>
        <dbReference type="ARBA" id="ARBA00023015"/>
    </source>
</evidence>
<dbReference type="PROSITE" id="PS50043">
    <property type="entry name" value="HTH_LUXR_2"/>
    <property type="match status" value="1"/>
</dbReference>
<evidence type="ECO:0000313" key="9">
    <source>
        <dbReference type="Proteomes" id="UP001500729"/>
    </source>
</evidence>
<feature type="domain" description="HTH luxR-type" evidence="6">
    <location>
        <begin position="160"/>
        <end position="225"/>
    </location>
</feature>
<keyword evidence="3" id="KW-0238">DNA-binding</keyword>
<accession>A0ABN1CSN3</accession>
<evidence type="ECO:0000313" key="8">
    <source>
        <dbReference type="EMBL" id="GAA0525102.1"/>
    </source>
</evidence>
<feature type="modified residue" description="4-aspartylphosphate" evidence="5">
    <location>
        <position position="68"/>
    </location>
</feature>
<dbReference type="Pfam" id="PF00072">
    <property type="entry name" value="Response_reg"/>
    <property type="match status" value="1"/>
</dbReference>
<keyword evidence="9" id="KW-1185">Reference proteome</keyword>
<dbReference type="SMART" id="SM00448">
    <property type="entry name" value="REC"/>
    <property type="match status" value="1"/>
</dbReference>
<dbReference type="PANTHER" id="PTHR43214:SF24">
    <property type="entry name" value="TRANSCRIPTIONAL REGULATORY PROTEIN NARL-RELATED"/>
    <property type="match status" value="1"/>
</dbReference>
<comment type="caution">
    <text evidence="8">The sequence shown here is derived from an EMBL/GenBank/DDBJ whole genome shotgun (WGS) entry which is preliminary data.</text>
</comment>
<dbReference type="InterPro" id="IPR000792">
    <property type="entry name" value="Tscrpt_reg_LuxR_C"/>
</dbReference>
<dbReference type="EMBL" id="BAAAGS010000014">
    <property type="protein sequence ID" value="GAA0525102.1"/>
    <property type="molecule type" value="Genomic_DNA"/>
</dbReference>
<dbReference type="InterPro" id="IPR039420">
    <property type="entry name" value="WalR-like"/>
</dbReference>
<dbReference type="PANTHER" id="PTHR43214">
    <property type="entry name" value="TWO-COMPONENT RESPONSE REGULATOR"/>
    <property type="match status" value="1"/>
</dbReference>